<feature type="compositionally biased region" description="Basic and acidic residues" evidence="9">
    <location>
        <begin position="169"/>
        <end position="185"/>
    </location>
</feature>
<dbReference type="FunFam" id="3.40.140.10:FF:000033">
    <property type="entry name" value="AMSH-like protease sst2"/>
    <property type="match status" value="1"/>
</dbReference>
<dbReference type="PROSITE" id="PS50249">
    <property type="entry name" value="MPN"/>
    <property type="match status" value="1"/>
</dbReference>
<dbReference type="GO" id="GO:0140492">
    <property type="term" value="F:metal-dependent deubiquitinase activity"/>
    <property type="evidence" value="ECO:0007669"/>
    <property type="project" value="InterPro"/>
</dbReference>
<dbReference type="PANTHER" id="PTHR12947">
    <property type="entry name" value="AMSH-LIKE PROTEASE"/>
    <property type="match status" value="1"/>
</dbReference>
<evidence type="ECO:0000256" key="3">
    <source>
        <dbReference type="ARBA" id="ARBA00022670"/>
    </source>
</evidence>
<dbReference type="Pfam" id="PF01398">
    <property type="entry name" value="JAB"/>
    <property type="match status" value="1"/>
</dbReference>
<dbReference type="InterPro" id="IPR037518">
    <property type="entry name" value="MPN"/>
</dbReference>
<evidence type="ECO:0000313" key="12">
    <source>
        <dbReference type="Proteomes" id="UP000222788"/>
    </source>
</evidence>
<reference evidence="11 12" key="1">
    <citation type="journal article" date="2013" name="Fungal Biol.">
        <title>Analysis of microsatellite markers in the genome of the plant pathogen Ceratocystis fimbriata.</title>
        <authorList>
            <person name="Simpson M.C."/>
            <person name="Wilken P.M."/>
            <person name="Coetzee M.P."/>
            <person name="Wingfield M.J."/>
            <person name="Wingfield B.D."/>
        </authorList>
    </citation>
    <scope>NUCLEOTIDE SEQUENCE [LARGE SCALE GENOMIC DNA]</scope>
    <source>
        <strain evidence="11 12">CBS 114723</strain>
    </source>
</reference>
<dbReference type="SUPFAM" id="SSF102712">
    <property type="entry name" value="JAB1/MPN domain"/>
    <property type="match status" value="1"/>
</dbReference>
<keyword evidence="6" id="KW-0378">Hydrolase</keyword>
<accession>A0A2C5WRJ0</accession>
<keyword evidence="5" id="KW-0833">Ubl conjugation pathway</keyword>
<dbReference type="GO" id="GO:0046872">
    <property type="term" value="F:metal ion binding"/>
    <property type="evidence" value="ECO:0007669"/>
    <property type="project" value="UniProtKB-KW"/>
</dbReference>
<dbReference type="Proteomes" id="UP000222788">
    <property type="component" value="Unassembled WGS sequence"/>
</dbReference>
<evidence type="ECO:0000313" key="11">
    <source>
        <dbReference type="EMBL" id="PHH49285.1"/>
    </source>
</evidence>
<keyword evidence="7" id="KW-0862">Zinc</keyword>
<feature type="region of interest" description="Disordered" evidence="9">
    <location>
        <begin position="169"/>
        <end position="213"/>
    </location>
</feature>
<feature type="region of interest" description="Disordered" evidence="9">
    <location>
        <begin position="266"/>
        <end position="285"/>
    </location>
</feature>
<dbReference type="PANTHER" id="PTHR12947:SF13">
    <property type="entry name" value="FI19924P1"/>
    <property type="match status" value="1"/>
</dbReference>
<evidence type="ECO:0000256" key="9">
    <source>
        <dbReference type="SAM" id="MobiDB-lite"/>
    </source>
</evidence>
<dbReference type="GO" id="GO:0061578">
    <property type="term" value="F:K63-linked deubiquitinase activity"/>
    <property type="evidence" value="ECO:0007669"/>
    <property type="project" value="InterPro"/>
</dbReference>
<dbReference type="OrthoDB" id="3640at2759"/>
<dbReference type="EMBL" id="APWK03000224">
    <property type="protein sequence ID" value="PHH49285.1"/>
    <property type="molecule type" value="Genomic_DNA"/>
</dbReference>
<feature type="domain" description="MPN" evidence="10">
    <location>
        <begin position="391"/>
        <end position="518"/>
    </location>
</feature>
<evidence type="ECO:0000256" key="1">
    <source>
        <dbReference type="ARBA" id="ARBA00001947"/>
    </source>
</evidence>
<dbReference type="Gene3D" id="3.40.140.10">
    <property type="entry name" value="Cytidine Deaminase, domain 2"/>
    <property type="match status" value="1"/>
</dbReference>
<keyword evidence="12" id="KW-1185">Reference proteome</keyword>
<dbReference type="GO" id="GO:0006508">
    <property type="term" value="P:proteolysis"/>
    <property type="evidence" value="ECO:0007669"/>
    <property type="project" value="UniProtKB-KW"/>
</dbReference>
<feature type="region of interest" description="Disordered" evidence="9">
    <location>
        <begin position="348"/>
        <end position="367"/>
    </location>
</feature>
<comment type="caution">
    <text evidence="11">The sequence shown here is derived from an EMBL/GenBank/DDBJ whole genome shotgun (WGS) entry which is preliminary data.</text>
</comment>
<evidence type="ECO:0000256" key="4">
    <source>
        <dbReference type="ARBA" id="ARBA00022723"/>
    </source>
</evidence>
<evidence type="ECO:0000256" key="5">
    <source>
        <dbReference type="ARBA" id="ARBA00022786"/>
    </source>
</evidence>
<dbReference type="InterPro" id="IPR000555">
    <property type="entry name" value="JAMM/MPN+_dom"/>
</dbReference>
<dbReference type="STRING" id="1035309.A0A2C5WRJ0"/>
<dbReference type="GO" id="GO:0005768">
    <property type="term" value="C:endosome"/>
    <property type="evidence" value="ECO:0007669"/>
    <property type="project" value="TreeGrafter"/>
</dbReference>
<comment type="cofactor">
    <cofactor evidence="1">
        <name>Zn(2+)</name>
        <dbReference type="ChEBI" id="CHEBI:29105"/>
    </cofactor>
</comment>
<evidence type="ECO:0000256" key="7">
    <source>
        <dbReference type="ARBA" id="ARBA00022833"/>
    </source>
</evidence>
<name>A0A2C5WRJ0_9PEZI</name>
<dbReference type="Gene3D" id="1.20.58.80">
    <property type="entry name" value="Phosphotransferase system, lactose/cellobiose-type IIA subunit"/>
    <property type="match status" value="1"/>
</dbReference>
<sequence length="565" mass="64304">MDRLQMRHGQPLSVKEITRASEDFNFNTNLQFKYWVRSTKALYQEAVFAARENDFRRAYFYLYRHSILVLQILPSHPEFKDVESKKLYRPLTKALPTVLKLMEEFKPRIEEEYNEWQRMQPNEQLQNPQKPPTQREMFREILDPNARKNVRVIDATENLELAMRVGRAVQEKRDNESARPVERYGGDGMRWPGPSQTRLFEPPSQEQQKADDDVFQQQMQAARRNLDFSRLDAPAPSLPARSVTSASTTAYSYPLVSKPQPVDFTTKASVPSSSSLPPQLPPKYEVERDPNVRMATPLRKPVEAPMPVRPYDTAYALRDSVGTPKPTSLAPFSSTKSHPPVVPRKIELDTISAQPQRPPKDLPVPEPKINEPEFVFAPGAYLESGEPLRPMFLPSGLRKAFVALARVNTSRHIETCGMLCGAPQNGALYIHELLVPEQVGTSDTCETVNELAIYEHLEKYNLVCYGWIHTHPTQTCFMSSRDLHTHASYQAGLPEAIAIVCAPTSEPSYGIFRLTDPSGKDHILDCRQTATFHPHSIDNIYTKCNKPIGHVIEREDLTFTVVDLR</sequence>
<evidence type="ECO:0000259" key="10">
    <source>
        <dbReference type="PROSITE" id="PS50249"/>
    </source>
</evidence>
<protein>
    <submittedName>
        <fullName evidence="11">AMSH-like protease sst2</fullName>
    </submittedName>
</protein>
<dbReference type="AlphaFoldDB" id="A0A2C5WRJ0"/>
<comment type="similarity">
    <text evidence="2">Belongs to the peptidase M67C family.</text>
</comment>
<evidence type="ECO:0000256" key="8">
    <source>
        <dbReference type="ARBA" id="ARBA00023049"/>
    </source>
</evidence>
<keyword evidence="8" id="KW-0482">Metalloprotease</keyword>
<dbReference type="InterPro" id="IPR044098">
    <property type="entry name" value="STAMBP/STALP-like_MPN"/>
</dbReference>
<dbReference type="GO" id="GO:0016020">
    <property type="term" value="C:membrane"/>
    <property type="evidence" value="ECO:0007669"/>
    <property type="project" value="TreeGrafter"/>
</dbReference>
<feature type="region of interest" description="Disordered" evidence="9">
    <location>
        <begin position="228"/>
        <end position="247"/>
    </location>
</feature>
<feature type="region of interest" description="Disordered" evidence="9">
    <location>
        <begin position="319"/>
        <end position="342"/>
    </location>
</feature>
<gene>
    <name evidence="11" type="primary">sst2</name>
    <name evidence="11" type="ORF">CFIMG_006965RA</name>
</gene>
<proteinExistence type="inferred from homology"/>
<organism evidence="11 12">
    <name type="scientific">Ceratocystis fimbriata CBS 114723</name>
    <dbReference type="NCBI Taxonomy" id="1035309"/>
    <lineage>
        <taxon>Eukaryota</taxon>
        <taxon>Fungi</taxon>
        <taxon>Dikarya</taxon>
        <taxon>Ascomycota</taxon>
        <taxon>Pezizomycotina</taxon>
        <taxon>Sordariomycetes</taxon>
        <taxon>Hypocreomycetidae</taxon>
        <taxon>Microascales</taxon>
        <taxon>Ceratocystidaceae</taxon>
        <taxon>Ceratocystis</taxon>
    </lineage>
</organism>
<dbReference type="CDD" id="cd08066">
    <property type="entry name" value="MPN_AMSH_like"/>
    <property type="match status" value="1"/>
</dbReference>
<evidence type="ECO:0000256" key="2">
    <source>
        <dbReference type="ARBA" id="ARBA00010981"/>
    </source>
</evidence>
<keyword evidence="3 11" id="KW-0645">Protease</keyword>
<reference evidence="11 12" key="2">
    <citation type="journal article" date="2013" name="IMA Fungus">
        <title>IMA Genome-F 1: Ceratocystis fimbriata: Draft nuclear genome sequence for the plant pathogen, Ceratocystis fimbriata.</title>
        <authorList>
            <person name="Wilken P.M."/>
            <person name="Steenkamp E.T."/>
            <person name="Wingfield M.J."/>
            <person name="de Beer Z.W."/>
            <person name="Wingfield B.D."/>
        </authorList>
    </citation>
    <scope>NUCLEOTIDE SEQUENCE [LARGE SCALE GENOMIC DNA]</scope>
    <source>
        <strain evidence="11 12">CBS 114723</strain>
    </source>
</reference>
<evidence type="ECO:0000256" key="6">
    <source>
        <dbReference type="ARBA" id="ARBA00022801"/>
    </source>
</evidence>
<dbReference type="SMART" id="SM00232">
    <property type="entry name" value="JAB_MPN"/>
    <property type="match status" value="1"/>
</dbReference>
<keyword evidence="4" id="KW-0479">Metal-binding</keyword>
<dbReference type="GO" id="GO:0070536">
    <property type="term" value="P:protein K63-linked deubiquitination"/>
    <property type="evidence" value="ECO:0007669"/>
    <property type="project" value="InterPro"/>
</dbReference>